<keyword evidence="2" id="KW-1185">Reference proteome</keyword>
<sequence length="87" mass="9672">HACKSSLAGGSSPLVSKAPGTEYRLSNSQASELIFQRAFNLASSNSLEDVVASLFRPPICTSSFFTLSVFHKQHPPFDYKKNNFKWF</sequence>
<dbReference type="AlphaFoldDB" id="A0ABD2A9A0"/>
<accession>A0ABD2A9A0</accession>
<comment type="caution">
    <text evidence="1">The sequence shown here is derived from an EMBL/GenBank/DDBJ whole genome shotgun (WGS) entry which is preliminary data.</text>
</comment>
<evidence type="ECO:0000313" key="2">
    <source>
        <dbReference type="Proteomes" id="UP001607302"/>
    </source>
</evidence>
<proteinExistence type="predicted"/>
<name>A0ABD2A9A0_VESSQ</name>
<evidence type="ECO:0000313" key="1">
    <source>
        <dbReference type="EMBL" id="KAL2717206.1"/>
    </source>
</evidence>
<dbReference type="Proteomes" id="UP001607302">
    <property type="component" value="Unassembled WGS sequence"/>
</dbReference>
<reference evidence="1 2" key="1">
    <citation type="journal article" date="2024" name="Ann. Entomol. Soc. Am.">
        <title>Genomic analyses of the southern and eastern yellowjacket wasps (Hymenoptera: Vespidae) reveal evolutionary signatures of social life.</title>
        <authorList>
            <person name="Catto M.A."/>
            <person name="Caine P.B."/>
            <person name="Orr S.E."/>
            <person name="Hunt B.G."/>
            <person name="Goodisman M.A.D."/>
        </authorList>
    </citation>
    <scope>NUCLEOTIDE SEQUENCE [LARGE SCALE GENOMIC DNA]</scope>
    <source>
        <strain evidence="1">233</strain>
        <tissue evidence="1">Head and thorax</tissue>
    </source>
</reference>
<organism evidence="1 2">
    <name type="scientific">Vespula squamosa</name>
    <name type="common">Southern yellow jacket</name>
    <name type="synonym">Wasp</name>
    <dbReference type="NCBI Taxonomy" id="30214"/>
    <lineage>
        <taxon>Eukaryota</taxon>
        <taxon>Metazoa</taxon>
        <taxon>Ecdysozoa</taxon>
        <taxon>Arthropoda</taxon>
        <taxon>Hexapoda</taxon>
        <taxon>Insecta</taxon>
        <taxon>Pterygota</taxon>
        <taxon>Neoptera</taxon>
        <taxon>Endopterygota</taxon>
        <taxon>Hymenoptera</taxon>
        <taxon>Apocrita</taxon>
        <taxon>Aculeata</taxon>
        <taxon>Vespoidea</taxon>
        <taxon>Vespidae</taxon>
        <taxon>Vespinae</taxon>
        <taxon>Vespula</taxon>
    </lineage>
</organism>
<gene>
    <name evidence="1" type="ORF">V1478_012906</name>
</gene>
<protein>
    <submittedName>
        <fullName evidence="1">Uncharacterized protein</fullName>
    </submittedName>
</protein>
<feature type="non-terminal residue" evidence="1">
    <location>
        <position position="1"/>
    </location>
</feature>
<dbReference type="EMBL" id="JAUDFV010000153">
    <property type="protein sequence ID" value="KAL2717206.1"/>
    <property type="molecule type" value="Genomic_DNA"/>
</dbReference>